<protein>
    <submittedName>
        <fullName evidence="3">Uncharacterized protein</fullName>
    </submittedName>
</protein>
<evidence type="ECO:0000256" key="1">
    <source>
        <dbReference type="SAM" id="Coils"/>
    </source>
</evidence>
<feature type="compositionally biased region" description="Low complexity" evidence="2">
    <location>
        <begin position="23"/>
        <end position="41"/>
    </location>
</feature>
<reference evidence="3" key="1">
    <citation type="journal article" date="2020" name="Fungal Divers.">
        <title>Resolving the Mortierellaceae phylogeny through synthesis of multi-gene phylogenetics and phylogenomics.</title>
        <authorList>
            <person name="Vandepol N."/>
            <person name="Liber J."/>
            <person name="Desiro A."/>
            <person name="Na H."/>
            <person name="Kennedy M."/>
            <person name="Barry K."/>
            <person name="Grigoriev I.V."/>
            <person name="Miller A.N."/>
            <person name="O'Donnell K."/>
            <person name="Stajich J.E."/>
            <person name="Bonito G."/>
        </authorList>
    </citation>
    <scope>NUCLEOTIDE SEQUENCE</scope>
    <source>
        <strain evidence="3">NRRL 28262</strain>
    </source>
</reference>
<evidence type="ECO:0000256" key="2">
    <source>
        <dbReference type="SAM" id="MobiDB-lite"/>
    </source>
</evidence>
<feature type="coiled-coil region" evidence="1">
    <location>
        <begin position="607"/>
        <end position="648"/>
    </location>
</feature>
<feature type="region of interest" description="Disordered" evidence="2">
    <location>
        <begin position="21"/>
        <end position="41"/>
    </location>
</feature>
<feature type="compositionally biased region" description="Polar residues" evidence="2">
    <location>
        <begin position="839"/>
        <end position="851"/>
    </location>
</feature>
<dbReference type="EMBL" id="JAAAIL010001444">
    <property type="protein sequence ID" value="KAG0269234.1"/>
    <property type="molecule type" value="Genomic_DNA"/>
</dbReference>
<proteinExistence type="predicted"/>
<comment type="caution">
    <text evidence="3">The sequence shown here is derived from an EMBL/GenBank/DDBJ whole genome shotgun (WGS) entry which is preliminary data.</text>
</comment>
<evidence type="ECO:0000313" key="3">
    <source>
        <dbReference type="EMBL" id="KAG0269234.1"/>
    </source>
</evidence>
<feature type="region of interest" description="Disordered" evidence="2">
    <location>
        <begin position="466"/>
        <end position="487"/>
    </location>
</feature>
<accession>A0AAD4D5X6</accession>
<gene>
    <name evidence="3" type="ORF">BGZ95_002144</name>
</gene>
<sequence length="933" mass="104690">MPHAPHPRPISNGESGISYVDTQRQQQQQLPQRTNSASSTSTTSVTYLRNAAAAFIATAHQNHFQFPHKVLHPDIQPLSAQLDLQQQYDFEDDDSVEQDDDSFTSHELRTLPRDVRAKAIMIGGGGNGIHDHEVEQDLFMTDNDDEGQFDNERGQGFESTTPLLDLGQINNNVDNEDQVGRRPHQYDPILFPSSTATDADIDALASSNAPLFPLLSSYRPSPSSSQLKHIRPYWSSSIEKETDQGLFTSLSSSSVQDHHLSTDHHRHNHLYQYQHRPQQQQQQRQTFFGQRQDNIINNINNKMQGRSASSPLPPPADNNYAAAYQQEVILDDPSSPPPPLYSHPTSFSHVNNRQQYQRSAVSGDDAGESADRRSWVSELSSEERHLTKQKQPHDHPMSFFSPMVDGNGSGQSAAWQDSRSEQDREVFEVCSRRLQSGYTPSQNIHKALVSSIRSSFLASLNGSQRASLMNSDSSGIQQSSPREVSDLQDFQQPWYQPQHLPYHASPDQEYAASSSLWPFEKEEEDERRRREEELLEVIAQLEKDLQELHNSTVELQANLRESEERNERMLIEHRCDLRRIKEEHDHQIQDTKKRTKRFYDETMRKRQRDEDKRLQGLQEQLSQAQTANKELKTTIRGLQRERVEVEQGQRDDLAVLCLFIENVLGPLVIGLTSPGGGSKGKVGPLQAVESFKRRRPSTITIPAIATIIAPRDHDLTPTAAVPHPVPFSAVPTQQDGTPKLSATTTFGAQQQQPQQCVSPRGQKCMSLLEQFQSALSISFAKTLADTVNSVTTSTCMTEALPLDSDKMSSTIPPAPALQQESPKTPAPFRKTHHNHHNRQCSTVTATTPTTKQHGRHDTFTEENDQLASATQMYETERQEYLNSRRARKRYSDSSNASSGHTMVAASAPPPPPPATVPSSNRQGVSKNIVAPST</sequence>
<dbReference type="AlphaFoldDB" id="A0AAD4D5X6"/>
<feature type="non-terminal residue" evidence="3">
    <location>
        <position position="1"/>
    </location>
</feature>
<name>A0AAD4D5X6_9FUNG</name>
<feature type="coiled-coil region" evidence="1">
    <location>
        <begin position="531"/>
        <end position="572"/>
    </location>
</feature>
<keyword evidence="4" id="KW-1185">Reference proteome</keyword>
<keyword evidence="1" id="KW-0175">Coiled coil</keyword>
<feature type="region of interest" description="Disordered" evidence="2">
    <location>
        <begin position="354"/>
        <end position="420"/>
    </location>
</feature>
<dbReference type="Proteomes" id="UP001194580">
    <property type="component" value="Unassembled WGS sequence"/>
</dbReference>
<feature type="region of interest" description="Disordered" evidence="2">
    <location>
        <begin position="330"/>
        <end position="349"/>
    </location>
</feature>
<feature type="compositionally biased region" description="Basic and acidic residues" evidence="2">
    <location>
        <begin position="369"/>
        <end position="396"/>
    </location>
</feature>
<organism evidence="3 4">
    <name type="scientific">Linnemannia exigua</name>
    <dbReference type="NCBI Taxonomy" id="604196"/>
    <lineage>
        <taxon>Eukaryota</taxon>
        <taxon>Fungi</taxon>
        <taxon>Fungi incertae sedis</taxon>
        <taxon>Mucoromycota</taxon>
        <taxon>Mortierellomycotina</taxon>
        <taxon>Mortierellomycetes</taxon>
        <taxon>Mortierellales</taxon>
        <taxon>Mortierellaceae</taxon>
        <taxon>Linnemannia</taxon>
    </lineage>
</organism>
<feature type="compositionally biased region" description="Basic residues" evidence="2">
    <location>
        <begin position="829"/>
        <end position="838"/>
    </location>
</feature>
<feature type="region of interest" description="Disordered" evidence="2">
    <location>
        <begin position="803"/>
        <end position="933"/>
    </location>
</feature>
<evidence type="ECO:0000313" key="4">
    <source>
        <dbReference type="Proteomes" id="UP001194580"/>
    </source>
</evidence>
<feature type="compositionally biased region" description="Polar residues" evidence="2">
    <location>
        <begin position="920"/>
        <end position="933"/>
    </location>
</feature>